<accession>A0A538UB50</accession>
<dbReference type="PANTHER" id="PTHR38454:SF1">
    <property type="entry name" value="INTEGRAL MEMBRANE PROTEIN"/>
    <property type="match status" value="1"/>
</dbReference>
<dbReference type="AlphaFoldDB" id="A0A538UB50"/>
<reference evidence="1 2" key="1">
    <citation type="journal article" date="2019" name="Nat. Microbiol.">
        <title>Mediterranean grassland soil C-N compound turnover is dependent on rainfall and depth, and is mediated by genomically divergent microorganisms.</title>
        <authorList>
            <person name="Diamond S."/>
            <person name="Andeer P.F."/>
            <person name="Li Z."/>
            <person name="Crits-Christoph A."/>
            <person name="Burstein D."/>
            <person name="Anantharaman K."/>
            <person name="Lane K.R."/>
            <person name="Thomas B.C."/>
            <person name="Pan C."/>
            <person name="Northen T.R."/>
            <person name="Banfield J.F."/>
        </authorList>
    </citation>
    <scope>NUCLEOTIDE SEQUENCE [LARGE SCALE GENOMIC DNA]</scope>
    <source>
        <strain evidence="1">WS_11</strain>
    </source>
</reference>
<dbReference type="Pfam" id="PF09586">
    <property type="entry name" value="YfhO"/>
    <property type="match status" value="1"/>
</dbReference>
<dbReference type="InterPro" id="IPR018580">
    <property type="entry name" value="Uncharacterised_YfhO"/>
</dbReference>
<evidence type="ECO:0000313" key="1">
    <source>
        <dbReference type="EMBL" id="TMQ73133.1"/>
    </source>
</evidence>
<name>A0A538UB50_UNCEI</name>
<gene>
    <name evidence="1" type="ORF">E6K81_05670</name>
</gene>
<organism evidence="1 2">
    <name type="scientific">Eiseniibacteriota bacterium</name>
    <dbReference type="NCBI Taxonomy" id="2212470"/>
    <lineage>
        <taxon>Bacteria</taxon>
        <taxon>Candidatus Eiseniibacteriota</taxon>
    </lineage>
</organism>
<dbReference type="PANTHER" id="PTHR38454">
    <property type="entry name" value="INTEGRAL MEMBRANE PROTEIN-RELATED"/>
    <property type="match status" value="1"/>
</dbReference>
<proteinExistence type="predicted"/>
<sequence length="307" mass="33022">MALTRAGKLSVALASVAVLALLLVELWPVSGSVMQPVIGAPQTASLETGRDDVVEFLEQAGPVGSFRILPLDEFQSNRYAGFAIASVGGAHSAKTRLIQDLIESDQYVVNPYWMRLLGVRFLVRRQEVDSIPGLTRVHQGSGTVFELPTWLPRAMVLGAYRVVRPPKAILDSVAVGSADASRVTYLEQDPGLRLGPVDGAKAAITSYRLNEVTVQVETPGAALLRLADLWYPDWEATVDGRPAEILKADYLLRAVAVPAGSHRVEFHFRPRAMRQGLLLSCGSLVVSLVLLGAGRWRRPAAPAAGGA</sequence>
<evidence type="ECO:0000313" key="2">
    <source>
        <dbReference type="Proteomes" id="UP000319771"/>
    </source>
</evidence>
<dbReference type="EMBL" id="VBPB01000081">
    <property type="protein sequence ID" value="TMQ73133.1"/>
    <property type="molecule type" value="Genomic_DNA"/>
</dbReference>
<protein>
    <submittedName>
        <fullName evidence="1">YfhO family protein</fullName>
    </submittedName>
</protein>
<dbReference type="Proteomes" id="UP000319771">
    <property type="component" value="Unassembled WGS sequence"/>
</dbReference>
<comment type="caution">
    <text evidence="1">The sequence shown here is derived from an EMBL/GenBank/DDBJ whole genome shotgun (WGS) entry which is preliminary data.</text>
</comment>